<feature type="domain" description="BIG2" evidence="2">
    <location>
        <begin position="702"/>
        <end position="782"/>
    </location>
</feature>
<dbReference type="Pfam" id="PF02368">
    <property type="entry name" value="Big_2"/>
    <property type="match status" value="1"/>
</dbReference>
<comment type="caution">
    <text evidence="3">The sequence shown here is derived from an EMBL/GenBank/DDBJ whole genome shotgun (WGS) entry which is preliminary data.</text>
</comment>
<feature type="chain" id="PRO_5038692131" evidence="1">
    <location>
        <begin position="24"/>
        <end position="868"/>
    </location>
</feature>
<sequence>MKFSRSKWLSFVFIFILATQTLAAGIAYAADEISKLVLNKNEIILQVGDTANLTATAIYVSGATETATVKADWSSGTADIASVYAGVVTAKKEGKAVITATYMGKTEIVNVTVTKKVKSLTKDKQSLDLRLDATYQLNIKAYYDDGTSEDVTSKADYTIDASSVVSVTNGLVRGQSPGSANVTIKYMNQSLTLPVDVEVVRRIDAKKSQVSLLTNGTEKVELIATYPDGTTSDVSEKAVWTTDKEKVADAIKGTIKGYGVGRATLTASYGTKSTTITVDVDNALKLDLNTQNLLLKKDATGTLTLTATYADASTEAEKTKDVSALAEWTSEDTDIVEVSGGKLIARSIGETVISAKYGEKTVKVIVDVEVPRRLVVDEDTLSLKTGDEHALTLRATYADGTTEIVTDRAEWTVDNDSVAYVTKGTVKTYKAGGVNVTATYGGKTTTTKVEVDIPTLIKPSKKIVNLQIGGSDQLKLTAIYKDGREEDVTGKAEWTTSSKEIAEVRSGDITGIDTGTATITAKYGTRTAVVQVSVGVLKSLTISQEKLVMKKGDAVTLTATALYTDETSKDATSDVIWTSSNPKAASVDAGKVKALASGEATLTAQLDTKTVTISVQVDMASDLTANVSSLVFDLNETRSIVLTATDSLGATRTVTNEAEWKTSSSTVATVAKGVVTPVARGKATIIAAYGGKSVTIPVEVGVIQALEADTTYISTKSGSHVQVKLTATLSDGTTKDVTSSATWKVSSYKLGTVSDGLFTATSSGKTTLTASFGGKTVSIPVEIDTLKYLKTDVVKVELREGKSAEVEALATYTDGSEFDVTKPALWTSSNILVADVKDGIIKATGKGTAKITVSYSNMKTTVVVTVTK</sequence>
<feature type="domain" description="BIG2" evidence="2">
    <location>
        <begin position="116"/>
        <end position="196"/>
    </location>
</feature>
<keyword evidence="1" id="KW-0732">Signal</keyword>
<organism evidence="3 4">
    <name type="scientific">Paenibacillus sedimenti</name>
    <dbReference type="NCBI Taxonomy" id="2770274"/>
    <lineage>
        <taxon>Bacteria</taxon>
        <taxon>Bacillati</taxon>
        <taxon>Bacillota</taxon>
        <taxon>Bacilli</taxon>
        <taxon>Bacillales</taxon>
        <taxon>Paenibacillaceae</taxon>
        <taxon>Paenibacillus</taxon>
    </lineage>
</organism>
<dbReference type="RefSeq" id="WP_188176318.1">
    <property type="nucleotide sequence ID" value="NZ_JACVVD010000007.1"/>
</dbReference>
<feature type="domain" description="BIG2" evidence="2">
    <location>
        <begin position="621"/>
        <end position="699"/>
    </location>
</feature>
<evidence type="ECO:0000256" key="1">
    <source>
        <dbReference type="SAM" id="SignalP"/>
    </source>
</evidence>
<protein>
    <submittedName>
        <fullName evidence="3">Ig-like domain-containing protein</fullName>
    </submittedName>
</protein>
<feature type="domain" description="BIG2" evidence="2">
    <location>
        <begin position="536"/>
        <end position="616"/>
    </location>
</feature>
<dbReference type="SMART" id="SM00635">
    <property type="entry name" value="BID_2"/>
    <property type="match status" value="10"/>
</dbReference>
<evidence type="ECO:0000313" key="3">
    <source>
        <dbReference type="EMBL" id="MBD0382547.1"/>
    </source>
</evidence>
<proteinExistence type="predicted"/>
<dbReference type="EMBL" id="JACVVD010000007">
    <property type="protein sequence ID" value="MBD0382547.1"/>
    <property type="molecule type" value="Genomic_DNA"/>
</dbReference>
<evidence type="ECO:0000313" key="4">
    <source>
        <dbReference type="Proteomes" id="UP000650466"/>
    </source>
</evidence>
<name>A0A926KR44_9BACL</name>
<dbReference type="InterPro" id="IPR008964">
    <property type="entry name" value="Invasin/intimin_cell_adhesion"/>
</dbReference>
<dbReference type="InterPro" id="IPR003343">
    <property type="entry name" value="Big_2"/>
</dbReference>
<dbReference type="Proteomes" id="UP000650466">
    <property type="component" value="Unassembled WGS sequence"/>
</dbReference>
<evidence type="ECO:0000259" key="2">
    <source>
        <dbReference type="SMART" id="SM00635"/>
    </source>
</evidence>
<dbReference type="Gene3D" id="2.60.40.1080">
    <property type="match status" value="10"/>
</dbReference>
<accession>A0A926KR44</accession>
<dbReference type="AlphaFoldDB" id="A0A926KR44"/>
<dbReference type="SUPFAM" id="SSF49373">
    <property type="entry name" value="Invasin/intimin cell-adhesion fragments"/>
    <property type="match status" value="5"/>
</dbReference>
<dbReference type="Pfam" id="PF21461">
    <property type="entry name" value="HL_N-beta"/>
    <property type="match status" value="1"/>
</dbReference>
<feature type="domain" description="BIG2" evidence="2">
    <location>
        <begin position="199"/>
        <end position="279"/>
    </location>
</feature>
<gene>
    <name evidence="3" type="ORF">ICC18_20725</name>
</gene>
<feature type="domain" description="BIG2" evidence="2">
    <location>
        <begin position="785"/>
        <end position="865"/>
    </location>
</feature>
<dbReference type="InterPro" id="IPR048734">
    <property type="entry name" value="HL_N-beta"/>
</dbReference>
<feature type="domain" description="BIG2" evidence="2">
    <location>
        <begin position="451"/>
        <end position="533"/>
    </location>
</feature>
<feature type="domain" description="BIG2" evidence="2">
    <location>
        <begin position="370"/>
        <end position="450"/>
    </location>
</feature>
<keyword evidence="4" id="KW-1185">Reference proteome</keyword>
<feature type="domain" description="BIG2" evidence="2">
    <location>
        <begin position="32"/>
        <end position="112"/>
    </location>
</feature>
<reference evidence="3" key="1">
    <citation type="submission" date="2020-09" db="EMBL/GenBank/DDBJ databases">
        <title>Draft Genome Sequence of Paenibacillus sp. WST5.</title>
        <authorList>
            <person name="Bao Z."/>
        </authorList>
    </citation>
    <scope>NUCLEOTIDE SEQUENCE</scope>
    <source>
        <strain evidence="3">WST5</strain>
    </source>
</reference>
<feature type="signal peptide" evidence="1">
    <location>
        <begin position="1"/>
        <end position="23"/>
    </location>
</feature>
<feature type="domain" description="BIG2" evidence="2">
    <location>
        <begin position="280"/>
        <end position="367"/>
    </location>
</feature>